<dbReference type="AlphaFoldDB" id="A0A0E9V105"/>
<proteinExistence type="predicted"/>
<protein>
    <submittedName>
        <fullName evidence="1">Uncharacterized protein</fullName>
    </submittedName>
</protein>
<name>A0A0E9V105_ANGAN</name>
<reference evidence="1" key="1">
    <citation type="submission" date="2014-11" db="EMBL/GenBank/DDBJ databases">
        <authorList>
            <person name="Amaro Gonzalez C."/>
        </authorList>
    </citation>
    <scope>NUCLEOTIDE SEQUENCE</scope>
</reference>
<sequence>MVMSSFSLPDCSTFTLICMPLLSCQEKSYGFLHYHESEEDI</sequence>
<reference evidence="1" key="2">
    <citation type="journal article" date="2015" name="Fish Shellfish Immunol.">
        <title>Early steps in the European eel (Anguilla anguilla)-Vibrio vulnificus interaction in the gills: Role of the RtxA13 toxin.</title>
        <authorList>
            <person name="Callol A."/>
            <person name="Pajuelo D."/>
            <person name="Ebbesson L."/>
            <person name="Teles M."/>
            <person name="MacKenzie S."/>
            <person name="Amaro C."/>
        </authorList>
    </citation>
    <scope>NUCLEOTIDE SEQUENCE</scope>
</reference>
<accession>A0A0E9V105</accession>
<organism evidence="1">
    <name type="scientific">Anguilla anguilla</name>
    <name type="common">European freshwater eel</name>
    <name type="synonym">Muraena anguilla</name>
    <dbReference type="NCBI Taxonomy" id="7936"/>
    <lineage>
        <taxon>Eukaryota</taxon>
        <taxon>Metazoa</taxon>
        <taxon>Chordata</taxon>
        <taxon>Craniata</taxon>
        <taxon>Vertebrata</taxon>
        <taxon>Euteleostomi</taxon>
        <taxon>Actinopterygii</taxon>
        <taxon>Neopterygii</taxon>
        <taxon>Teleostei</taxon>
        <taxon>Anguilliformes</taxon>
        <taxon>Anguillidae</taxon>
        <taxon>Anguilla</taxon>
    </lineage>
</organism>
<evidence type="ECO:0000313" key="1">
    <source>
        <dbReference type="EMBL" id="JAH70918.1"/>
    </source>
</evidence>
<dbReference type="EMBL" id="GBXM01037659">
    <property type="protein sequence ID" value="JAH70918.1"/>
    <property type="molecule type" value="Transcribed_RNA"/>
</dbReference>